<dbReference type="RefSeq" id="WP_130169011.1">
    <property type="nucleotide sequence ID" value="NZ_SGSQ01000050.1"/>
</dbReference>
<protein>
    <submittedName>
        <fullName evidence="2">Uncharacterized protein</fullName>
    </submittedName>
</protein>
<feature type="transmembrane region" description="Helical" evidence="1">
    <location>
        <begin position="67"/>
        <end position="85"/>
    </location>
</feature>
<gene>
    <name evidence="2" type="ORF">EXU28_18475</name>
</gene>
<name>A0A4Q7ADW1_9GAMM</name>
<keyword evidence="1" id="KW-0472">Membrane</keyword>
<organism evidence="2 3">
    <name type="scientific">Acinetobacter wuhouensis</name>
    <dbReference type="NCBI Taxonomy" id="1879050"/>
    <lineage>
        <taxon>Bacteria</taxon>
        <taxon>Pseudomonadati</taxon>
        <taxon>Pseudomonadota</taxon>
        <taxon>Gammaproteobacteria</taxon>
        <taxon>Moraxellales</taxon>
        <taxon>Moraxellaceae</taxon>
        <taxon>Acinetobacter</taxon>
    </lineage>
</organism>
<keyword evidence="1" id="KW-0812">Transmembrane</keyword>
<reference evidence="2 3" key="1">
    <citation type="submission" date="2019-02" db="EMBL/GenBank/DDBJ databases">
        <title>The Batch Genome Submission of Acinetobacter spp. strains.</title>
        <authorList>
            <person name="Qin J."/>
            <person name="Hu Y."/>
            <person name="Ye H."/>
            <person name="Wei L."/>
            <person name="Feng Y."/>
            <person name="Zong Z."/>
        </authorList>
    </citation>
    <scope>NUCLEOTIDE SEQUENCE [LARGE SCALE GENOMIC DNA]</scope>
    <source>
        <strain evidence="2 3">WCHAW060049</strain>
    </source>
</reference>
<proteinExistence type="predicted"/>
<dbReference type="AlphaFoldDB" id="A0A4Q7ADW1"/>
<evidence type="ECO:0000313" key="3">
    <source>
        <dbReference type="Proteomes" id="UP000293863"/>
    </source>
</evidence>
<dbReference type="Proteomes" id="UP000293863">
    <property type="component" value="Unassembled WGS sequence"/>
</dbReference>
<evidence type="ECO:0000313" key="2">
    <source>
        <dbReference type="EMBL" id="RZG42854.1"/>
    </source>
</evidence>
<evidence type="ECO:0000256" key="1">
    <source>
        <dbReference type="SAM" id="Phobius"/>
    </source>
</evidence>
<accession>A0A4Q7ADW1</accession>
<keyword evidence="1" id="KW-1133">Transmembrane helix</keyword>
<comment type="caution">
    <text evidence="2">The sequence shown here is derived from an EMBL/GenBank/DDBJ whole genome shotgun (WGS) entry which is preliminary data.</text>
</comment>
<sequence length="92" mass="9518">MGLRNVEVMPTTDVVENKGKVSLFTRVSVGAGSLMAMGAANAAEGDPTDFITVLTEKIQGVATGINTLYGVAILVIAAIITWGILKRGANKV</sequence>
<dbReference type="EMBL" id="SGSQ01000050">
    <property type="protein sequence ID" value="RZG42854.1"/>
    <property type="molecule type" value="Genomic_DNA"/>
</dbReference>
<keyword evidence="3" id="KW-1185">Reference proteome</keyword>